<dbReference type="NCBIfam" id="TIGR00835">
    <property type="entry name" value="agcS"/>
    <property type="match status" value="1"/>
</dbReference>
<feature type="transmembrane region" description="Helical" evidence="8">
    <location>
        <begin position="93"/>
        <end position="110"/>
    </location>
</feature>
<dbReference type="Gene3D" id="1.20.1740.10">
    <property type="entry name" value="Amino acid/polyamine transporter I"/>
    <property type="match status" value="1"/>
</dbReference>
<keyword evidence="3 8" id="KW-0813">Transport</keyword>
<evidence type="ECO:0000256" key="8">
    <source>
        <dbReference type="RuleBase" id="RU363064"/>
    </source>
</evidence>
<evidence type="ECO:0000256" key="3">
    <source>
        <dbReference type="ARBA" id="ARBA00022448"/>
    </source>
</evidence>
<gene>
    <name evidence="9" type="ORF">KACC15558_27170</name>
</gene>
<evidence type="ECO:0000256" key="1">
    <source>
        <dbReference type="ARBA" id="ARBA00004651"/>
    </source>
</evidence>
<dbReference type="PANTHER" id="PTHR30330">
    <property type="entry name" value="AGSS FAMILY TRANSPORTER, SODIUM-ALANINE"/>
    <property type="match status" value="1"/>
</dbReference>
<keyword evidence="7 8" id="KW-0472">Membrane</keyword>
<evidence type="ECO:0000313" key="9">
    <source>
        <dbReference type="EMBL" id="GAA5341676.1"/>
    </source>
</evidence>
<feature type="transmembrane region" description="Helical" evidence="8">
    <location>
        <begin position="389"/>
        <end position="411"/>
    </location>
</feature>
<dbReference type="EMBL" id="BAABNP010000011">
    <property type="protein sequence ID" value="GAA5341676.1"/>
    <property type="molecule type" value="Genomic_DNA"/>
</dbReference>
<protein>
    <submittedName>
        <fullName evidence="9">Alanine/glycine:cation symporter family protein</fullName>
    </submittedName>
</protein>
<feature type="transmembrane region" description="Helical" evidence="8">
    <location>
        <begin position="357"/>
        <end position="377"/>
    </location>
</feature>
<proteinExistence type="inferred from homology"/>
<feature type="transmembrane region" description="Helical" evidence="8">
    <location>
        <begin position="20"/>
        <end position="39"/>
    </location>
</feature>
<accession>A0ABP9U9V5</accession>
<organism evidence="9 10">
    <name type="scientific">Brevibacterium ammoniilyticum</name>
    <dbReference type="NCBI Taxonomy" id="1046555"/>
    <lineage>
        <taxon>Bacteria</taxon>
        <taxon>Bacillati</taxon>
        <taxon>Actinomycetota</taxon>
        <taxon>Actinomycetes</taxon>
        <taxon>Micrococcales</taxon>
        <taxon>Brevibacteriaceae</taxon>
        <taxon>Brevibacterium</taxon>
    </lineage>
</organism>
<comment type="subcellular location">
    <subcellularLocation>
        <location evidence="1 8">Cell membrane</location>
        <topology evidence="1 8">Multi-pass membrane protein</topology>
    </subcellularLocation>
</comment>
<dbReference type="Pfam" id="PF01235">
    <property type="entry name" value="Na_Ala_symp"/>
    <property type="match status" value="1"/>
</dbReference>
<evidence type="ECO:0000313" key="10">
    <source>
        <dbReference type="Proteomes" id="UP001498935"/>
    </source>
</evidence>
<dbReference type="PRINTS" id="PR00175">
    <property type="entry name" value="NAALASMPORT"/>
</dbReference>
<keyword evidence="8" id="KW-0769">Symport</keyword>
<feature type="transmembrane region" description="Helical" evidence="8">
    <location>
        <begin position="60"/>
        <end position="87"/>
    </location>
</feature>
<feature type="transmembrane region" description="Helical" evidence="8">
    <location>
        <begin position="209"/>
        <end position="228"/>
    </location>
</feature>
<dbReference type="Proteomes" id="UP001498935">
    <property type="component" value="Unassembled WGS sequence"/>
</dbReference>
<keyword evidence="4 8" id="KW-1003">Cell membrane</keyword>
<feature type="transmembrane region" description="Helical" evidence="8">
    <location>
        <begin position="296"/>
        <end position="315"/>
    </location>
</feature>
<dbReference type="RefSeq" id="WP_342038673.1">
    <property type="nucleotide sequence ID" value="NZ_BAABBK010000011.1"/>
</dbReference>
<evidence type="ECO:0000256" key="7">
    <source>
        <dbReference type="ARBA" id="ARBA00023136"/>
    </source>
</evidence>
<feature type="transmembrane region" description="Helical" evidence="8">
    <location>
        <begin position="142"/>
        <end position="160"/>
    </location>
</feature>
<feature type="transmembrane region" description="Helical" evidence="8">
    <location>
        <begin position="180"/>
        <end position="197"/>
    </location>
</feature>
<evidence type="ECO:0000256" key="6">
    <source>
        <dbReference type="ARBA" id="ARBA00022989"/>
    </source>
</evidence>
<comment type="caution">
    <text evidence="9">The sequence shown here is derived from an EMBL/GenBank/DDBJ whole genome shotgun (WGS) entry which is preliminary data.</text>
</comment>
<evidence type="ECO:0000256" key="4">
    <source>
        <dbReference type="ARBA" id="ARBA00022475"/>
    </source>
</evidence>
<evidence type="ECO:0000256" key="2">
    <source>
        <dbReference type="ARBA" id="ARBA00009261"/>
    </source>
</evidence>
<keyword evidence="6 8" id="KW-1133">Transmembrane helix</keyword>
<feature type="transmembrane region" description="Helical" evidence="8">
    <location>
        <begin position="423"/>
        <end position="447"/>
    </location>
</feature>
<keyword evidence="5 8" id="KW-0812">Transmembrane</keyword>
<comment type="similarity">
    <text evidence="2 8">Belongs to the alanine or glycine:cation symporter (AGCS) (TC 2.A.25) family.</text>
</comment>
<feature type="transmembrane region" description="Helical" evidence="8">
    <location>
        <begin position="234"/>
        <end position="259"/>
    </location>
</feature>
<reference evidence="9 10" key="1">
    <citation type="submission" date="2024-02" db="EMBL/GenBank/DDBJ databases">
        <title>Characterization of antibiotic resistant novel bacterial strains and their environmental applications.</title>
        <authorList>
            <person name="Manzoor S."/>
            <person name="Abbas S."/>
            <person name="Arshad M."/>
            <person name="Li W.J."/>
            <person name="Ahmed I."/>
        </authorList>
    </citation>
    <scope>NUCLEOTIDE SEQUENCE [LARGE SCALE GENOMIC DNA]</scope>
    <source>
        <strain evidence="9 10">KACC 15558</strain>
    </source>
</reference>
<dbReference type="InterPro" id="IPR001463">
    <property type="entry name" value="Na/Ala_symport"/>
</dbReference>
<keyword evidence="10" id="KW-1185">Reference proteome</keyword>
<name>A0ABP9U9V5_9MICO</name>
<sequence length="507" mass="52766">MDDLLEIIGTINTGIWNPMAYMALGLGLLYTVWTGAVQIRRLPDLVSILKESAGDEEGGISSFQALALTLSSRVGVGNIAGVATAIAVAGPGALFWMIVMGILGGATAFAESTLAQVFKRRVDGEFRGGIPYYIERGLGQKWLAVIAAAATVILYAVLARGVQSFNIANSANVAFGAPEWVTGLIVAVVFGVIVIGGTKRITAVADKAVPFMAAGYILLAIVVICVNLDKVPAVIALVFSSAFGVNEVFGGIVGAAVAWGVRRAVFSNVAGVGEGSYASAAASVSHPAKQGIVQAFSIYVDTVLVCSATGIMILMTDSYNVVTEAGRTLVENLPGLEPGTENTQIALDSVFPGFGSVFVALSLFLFAFTTLIAFNYISTSAAAYLFKGTALAVITRIIQGLMVVIAFLSAILPADLIWGIGDIGYGSLGWINMVCLVFLAPLVAKVLRDYTAQKRMGLDPVFDPVKLGIRGADAWTGENPPVAVAVAQANNARLQGSGADAAERSQR</sequence>
<evidence type="ECO:0000256" key="5">
    <source>
        <dbReference type="ARBA" id="ARBA00022692"/>
    </source>
</evidence>
<dbReference type="PANTHER" id="PTHR30330:SF7">
    <property type="entry name" value="SODIUM_PROTON-DEPENDENT ALANINE CARRIER PROTEIN YRBD-RELATED"/>
    <property type="match status" value="1"/>
</dbReference>